<feature type="compositionally biased region" description="Basic and acidic residues" evidence="2">
    <location>
        <begin position="14"/>
        <end position="24"/>
    </location>
</feature>
<dbReference type="PROSITE" id="PS50006">
    <property type="entry name" value="FHA_DOMAIN"/>
    <property type="match status" value="1"/>
</dbReference>
<dbReference type="FunCoup" id="A0A1I4J9G7">
    <property type="interactions" value="1"/>
</dbReference>
<dbReference type="EMBL" id="FOSW01000014">
    <property type="protein sequence ID" value="SFL63222.1"/>
    <property type="molecule type" value="Genomic_DNA"/>
</dbReference>
<keyword evidence="5" id="KW-1185">Reference proteome</keyword>
<dbReference type="SMART" id="SM00240">
    <property type="entry name" value="FHA"/>
    <property type="match status" value="1"/>
</dbReference>
<accession>A0A1I4J9G7</accession>
<evidence type="ECO:0000256" key="2">
    <source>
        <dbReference type="SAM" id="MobiDB-lite"/>
    </source>
</evidence>
<dbReference type="InParanoid" id="A0A1I4J9G7"/>
<feature type="domain" description="FHA" evidence="3">
    <location>
        <begin position="225"/>
        <end position="274"/>
    </location>
</feature>
<dbReference type="Proteomes" id="UP000199152">
    <property type="component" value="Unassembled WGS sequence"/>
</dbReference>
<dbReference type="PANTHER" id="PTHR23308">
    <property type="entry name" value="NUCLEAR INHIBITOR OF PROTEIN PHOSPHATASE-1"/>
    <property type="match status" value="1"/>
</dbReference>
<evidence type="ECO:0000313" key="5">
    <source>
        <dbReference type="Proteomes" id="UP000199152"/>
    </source>
</evidence>
<evidence type="ECO:0000313" key="4">
    <source>
        <dbReference type="EMBL" id="SFL63222.1"/>
    </source>
</evidence>
<proteinExistence type="predicted"/>
<dbReference type="Gene3D" id="3.30.2320.60">
    <property type="entry name" value="FhaA, phosphopeptide-binding domain (DUF3662)"/>
    <property type="match status" value="1"/>
</dbReference>
<protein>
    <submittedName>
        <fullName evidence="4">FHA domain-containing protein</fullName>
    </submittedName>
</protein>
<feature type="region of interest" description="Disordered" evidence="2">
    <location>
        <begin position="1"/>
        <end position="24"/>
    </location>
</feature>
<name>A0A1I4J9G7_9ACTN</name>
<dbReference type="Pfam" id="PF12401">
    <property type="entry name" value="FhaA_N"/>
    <property type="match status" value="1"/>
</dbReference>
<organism evidence="4 5">
    <name type="scientific">Geodermatophilus ruber</name>
    <dbReference type="NCBI Taxonomy" id="504800"/>
    <lineage>
        <taxon>Bacteria</taxon>
        <taxon>Bacillati</taxon>
        <taxon>Actinomycetota</taxon>
        <taxon>Actinomycetes</taxon>
        <taxon>Geodermatophilales</taxon>
        <taxon>Geodermatophilaceae</taxon>
        <taxon>Geodermatophilus</taxon>
    </lineage>
</organism>
<dbReference type="InterPro" id="IPR022128">
    <property type="entry name" value="FhaA_N"/>
</dbReference>
<dbReference type="Gene3D" id="2.60.200.20">
    <property type="match status" value="1"/>
</dbReference>
<dbReference type="AlphaFoldDB" id="A0A1I4J9G7"/>
<evidence type="ECO:0000259" key="3">
    <source>
        <dbReference type="PROSITE" id="PS50006"/>
    </source>
</evidence>
<dbReference type="SUPFAM" id="SSF49879">
    <property type="entry name" value="SMAD/FHA domain"/>
    <property type="match status" value="1"/>
</dbReference>
<dbReference type="Pfam" id="PF00498">
    <property type="entry name" value="FHA"/>
    <property type="match status" value="1"/>
</dbReference>
<dbReference type="InterPro" id="IPR042287">
    <property type="entry name" value="FhaA_N_sf"/>
</dbReference>
<dbReference type="InterPro" id="IPR050923">
    <property type="entry name" value="Cell_Proc_Reg/RNA_Proc"/>
</dbReference>
<reference evidence="4 5" key="1">
    <citation type="submission" date="2016-10" db="EMBL/GenBank/DDBJ databases">
        <authorList>
            <person name="de Groot N.N."/>
        </authorList>
    </citation>
    <scope>NUCLEOTIDE SEQUENCE [LARGE SCALE GENOMIC DNA]</scope>
    <source>
        <strain evidence="4 5">DSM 45317</strain>
    </source>
</reference>
<gene>
    <name evidence="4" type="ORF">SAMN04488085_114110</name>
</gene>
<dbReference type="STRING" id="504800.SAMN04488085_114110"/>
<dbReference type="InterPro" id="IPR008984">
    <property type="entry name" value="SMAD_FHA_dom_sf"/>
</dbReference>
<evidence type="ECO:0000256" key="1">
    <source>
        <dbReference type="ARBA" id="ARBA00022553"/>
    </source>
</evidence>
<keyword evidence="1" id="KW-0597">Phosphoprotein</keyword>
<dbReference type="InterPro" id="IPR000253">
    <property type="entry name" value="FHA_dom"/>
</dbReference>
<dbReference type="CDD" id="cd00060">
    <property type="entry name" value="FHA"/>
    <property type="match status" value="1"/>
</dbReference>
<sequence length="299" mass="31872">MTPLAGHGCGARLRSSEAFEPSDERKGATVGVLQRFERRLEGMVGVAFARIFKGKVHPAEIAKALTREADEQRSVLGEGRVLAPNVYDVRLGPTDYDNLAEWSEELAARLADMVSEHIEAEGYQVFGEVQVRLDRDEELRTGVFEVGSHVADPARPAPRAEALAVPPATGGSGVPPLPPLRGRVATDTGRQSPSVVGRAGSKPGITHVLLVDGPGTRHELTNGRNIIGRGTDADIRLPDTGVSRKHVDVVLDGATAIAEDLGSTNGTLVNGRRITRQPLSDGDVIRIGHSVLVYRQDGA</sequence>